<keyword evidence="3" id="KW-1185">Reference proteome</keyword>
<evidence type="ECO:0000256" key="1">
    <source>
        <dbReference type="SAM" id="SignalP"/>
    </source>
</evidence>
<dbReference type="AlphaFoldDB" id="A0AAP2CFP9"/>
<comment type="caution">
    <text evidence="2">The sequence shown here is derived from an EMBL/GenBank/DDBJ whole genome shotgun (WGS) entry which is preliminary data.</text>
</comment>
<feature type="chain" id="PRO_5042856330" evidence="1">
    <location>
        <begin position="20"/>
        <end position="543"/>
    </location>
</feature>
<reference evidence="2 3" key="1">
    <citation type="submission" date="2021-05" db="EMBL/GenBank/DDBJ databases">
        <authorList>
            <person name="Zhang Z.D."/>
            <person name="Osman G."/>
        </authorList>
    </citation>
    <scope>NUCLEOTIDE SEQUENCE [LARGE SCALE GENOMIC DNA]</scope>
    <source>
        <strain evidence="2 3">KCTC 32217</strain>
    </source>
</reference>
<protein>
    <submittedName>
        <fullName evidence="2">Uncharacterized protein</fullName>
    </submittedName>
</protein>
<dbReference type="RefSeq" id="WP_213944631.1">
    <property type="nucleotide sequence ID" value="NZ_JAHCMY010000002.1"/>
</dbReference>
<accession>A0AAP2CFP9</accession>
<proteinExistence type="predicted"/>
<dbReference type="Proteomes" id="UP001319104">
    <property type="component" value="Unassembled WGS sequence"/>
</dbReference>
<gene>
    <name evidence="2" type="ORF">KI659_06955</name>
</gene>
<keyword evidence="1" id="KW-0732">Signal</keyword>
<feature type="signal peptide" evidence="1">
    <location>
        <begin position="1"/>
        <end position="19"/>
    </location>
</feature>
<sequence>MKRFLSLLLLLLFSGASFGQTQLTEQTNVAIRNNEPNFQLLTTKSKVIGFRMISEQQLMSQQRTVQVLVADKNLELESTVTFDLHPLENLKAVDLDGDNLYFLSFYLQKDYLIRERHIYQFNIRTQQLAKHEVKGLSPVYYPNFRLDKSPAGGRINQVGEMGFNAFQVMDGKVLMAGMADNILLLQVFDLETQKVAKEKFVQADLQLQYFQKNASSKTLFVGVQHNDPKGINMLTHFEFDTDGQLIQDFSVTPWQDKATVTRNMQFIGNPYEKHFLGLYGPRRNEVFEGLYLYRKESVGGEELFDYNFTSLTSFHDHLAPDAKTIKTRQVQRNQKRSRPTPVRNNILINSFEHQDAGYLVYLNQYRHNNNPVINYNINQYLRFYSNSQVDNFDRYSPILPPNLQTPHTPSFSRVPREFTYLSGQFVHLDEDANLLWHVSVPFPQTNQYRSLPLASYHWNAHSLSYLMLGEDKLFASRFTEGTPAYVNKAVELSEISEESGNISKRTLALQHLEDHSYILSGQTRISENGQTKYVFFMKKIEVN</sequence>
<name>A0AAP2CFP9_9BACT</name>
<organism evidence="2 3">
    <name type="scientific">Litoribacter ruber</name>
    <dbReference type="NCBI Taxonomy" id="702568"/>
    <lineage>
        <taxon>Bacteria</taxon>
        <taxon>Pseudomonadati</taxon>
        <taxon>Bacteroidota</taxon>
        <taxon>Cytophagia</taxon>
        <taxon>Cytophagales</taxon>
        <taxon>Cyclobacteriaceae</taxon>
        <taxon>Litoribacter</taxon>
    </lineage>
</organism>
<evidence type="ECO:0000313" key="2">
    <source>
        <dbReference type="EMBL" id="MBS9523756.1"/>
    </source>
</evidence>
<evidence type="ECO:0000313" key="3">
    <source>
        <dbReference type="Proteomes" id="UP001319104"/>
    </source>
</evidence>
<dbReference type="EMBL" id="JAHCMY010000002">
    <property type="protein sequence ID" value="MBS9523756.1"/>
    <property type="molecule type" value="Genomic_DNA"/>
</dbReference>